<dbReference type="KEGG" id="sata:C5746_04755"/>
<dbReference type="AlphaFoldDB" id="A0A2Z5JT11"/>
<dbReference type="Pfam" id="PF13363">
    <property type="entry name" value="BetaGal_dom3"/>
    <property type="match status" value="1"/>
</dbReference>
<feature type="chain" id="PRO_5016254735" description="beta-galactosidase" evidence="9">
    <location>
        <begin position="35"/>
        <end position="1206"/>
    </location>
</feature>
<dbReference type="SUPFAM" id="SSF51445">
    <property type="entry name" value="(Trans)glycosidases"/>
    <property type="match status" value="1"/>
</dbReference>
<dbReference type="SMART" id="SM00776">
    <property type="entry name" value="NPCBM"/>
    <property type="match status" value="1"/>
</dbReference>
<dbReference type="InterPro" id="IPR038637">
    <property type="entry name" value="NPCBM_sf"/>
</dbReference>
<dbReference type="InterPro" id="IPR037110">
    <property type="entry name" value="Betagal_dom2_sf"/>
</dbReference>
<dbReference type="InterPro" id="IPR036833">
    <property type="entry name" value="BetaGal_dom3_sf"/>
</dbReference>
<feature type="domain" description="Glycosyl hydrolase family 98 putative carbohydrate-binding module" evidence="10">
    <location>
        <begin position="1060"/>
        <end position="1204"/>
    </location>
</feature>
<dbReference type="InterPro" id="IPR025972">
    <property type="entry name" value="BetaGal_dom3"/>
</dbReference>
<evidence type="ECO:0000256" key="1">
    <source>
        <dbReference type="ARBA" id="ARBA00001412"/>
    </source>
</evidence>
<dbReference type="InterPro" id="IPR008979">
    <property type="entry name" value="Galactose-bd-like_sf"/>
</dbReference>
<dbReference type="InterPro" id="IPR031330">
    <property type="entry name" value="Gly_Hdrlase_35_cat"/>
</dbReference>
<accession>A0A2Z5JT11</accession>
<dbReference type="Pfam" id="PF08305">
    <property type="entry name" value="NPCBM"/>
    <property type="match status" value="1"/>
</dbReference>
<dbReference type="GO" id="GO:0005975">
    <property type="term" value="P:carbohydrate metabolic process"/>
    <property type="evidence" value="ECO:0007669"/>
    <property type="project" value="InterPro"/>
</dbReference>
<proteinExistence type="inferred from homology"/>
<keyword evidence="7" id="KW-0326">Glycosidase</keyword>
<keyword evidence="6" id="KW-0325">Glycoprotein</keyword>
<sequence>MTSRPRRAARGLTVALTALALGSFGITTEAPAQARPQEAKPAHTVGYDDTAMTIDGKPLSIWSGEFHYWRLPSPDAWRDVLQKMKAGGYNATSIYFDWGFHSPKPGVYDFKGLRDVDKLLDIAEEVGIYVIARPGPYINAETDGGGFPGWLVTQKGKARSTAPDYIAASDEWLSQIDPIIARHQLTNGTGTVIAYQVENEYYQDTDDGHAYMRHLVDKARADGITVPLTGNHNGTFTKELDVEGYDSYPQGFNCSKPDVWRGLPDYSGAKKPGEPLFLAEFQSGAFDPWGGQGYDKCRQLTNGDFAKAAYENNIASGATMQNFYMAYGGTSWGWLASPESVYSSYDYGAPIREDRQLSEKYLAMKRLGYLVQSVAPLTKTEKVTVAAPENSALLRRDRRNPDNGTRITVVRHKDVNDKAKDTTHLALGDYPAVPQKPGTALTIDARDSKLLVSDYAMDHQQLRYSTSEIMTHGTFGERDVALLYGRHGEDGETVLRYADRPEVQVLSGQVEQTWDAASGDLRLNYAHDGLAKVLITPPGSSTPLLLLLADDATADTYWRLDTPQGPVLASGPELLRTSSYVNGVLKLTGDTDKAAQLHVITGTPATSVTWNGKPTKGALDTTGASLAGPKSVTLPTLGGWKFHRETPEAQPGFDDAAWRAADQQALSVDHYGFHAGSVWYRGHFTAAGTEAAVQVDATTGKGGAYLAWLNGVYLGSSGDATHRFDIPAGALKPGKDNVLAVLSAHTAHEQDWSADDHHKQPRGLTGARLVGSDKQIGWRLQGALGGEDLVDPVRGPLNTGGLYGERHGMHLPGYPDDKWSSVPLPDSGASASGVSWYRTTFDLDLPKGQDVPLGLTFADDKAKNYRALVYVNGWMVGLYVNDLGPQTSFPVQPGMLRTNGRNTVAIAVIGEDAGGDGLGKVSLEAYGNHTTSLRYRDIASPGWSDVAHSDPRANADVRVSAPDTIIRGGTGEVTATFTPRRSTAHDAAFELRLPDGWKSEPAATQRLGDVRAGQTVTRTWKVTGLTEGGPSSTVLSATARYTEGTAAAATSVATPPPAPGAGTHDLADLDFTATNGWGPVERNTSNGEDEAGDGKPMSIAGTSYAKGLGIHADSDVTVYLGGACTRFSASVGVDDETDGDGSVTFKVLADGKEVASTPVMRGNAKALAVHADVTGAKVLDLVVGNAGDGYGQDHGDWANATLSCAG</sequence>
<dbReference type="PRINTS" id="PR00742">
    <property type="entry name" value="GLHYDRLASE35"/>
</dbReference>
<evidence type="ECO:0000256" key="8">
    <source>
        <dbReference type="RuleBase" id="RU003679"/>
    </source>
</evidence>
<dbReference type="InterPro" id="IPR013222">
    <property type="entry name" value="Glyco_hyd_98_carb-bd"/>
</dbReference>
<reference evidence="12 13" key="1">
    <citation type="journal article" date="2018" name="Front. Microbiol.">
        <title>Genome Sequencing of Streptomyces atratus SCSIOZH16 and Activation Production of Nocardamine via Metabolic Engineering.</title>
        <authorList>
            <person name="Li Y."/>
            <person name="Zhang C."/>
            <person name="Liu C."/>
            <person name="Ju J."/>
            <person name="Ma J."/>
        </authorList>
    </citation>
    <scope>NUCLEOTIDE SEQUENCE [LARGE SCALE GENOMIC DNA]</scope>
    <source>
        <strain evidence="12 13">SCSIO_ZH16</strain>
    </source>
</reference>
<evidence type="ECO:0000313" key="13">
    <source>
        <dbReference type="Proteomes" id="UP000252698"/>
    </source>
</evidence>
<dbReference type="SUPFAM" id="SSF51011">
    <property type="entry name" value="Glycosyl hydrolase domain"/>
    <property type="match status" value="1"/>
</dbReference>
<dbReference type="SUPFAM" id="SSF49785">
    <property type="entry name" value="Galactose-binding domain-like"/>
    <property type="match status" value="3"/>
</dbReference>
<evidence type="ECO:0000256" key="9">
    <source>
        <dbReference type="SAM" id="SignalP"/>
    </source>
</evidence>
<dbReference type="Pfam" id="PF10633">
    <property type="entry name" value="NPCBM_assoc"/>
    <property type="match status" value="1"/>
</dbReference>
<dbReference type="Gene3D" id="3.20.20.80">
    <property type="entry name" value="Glycosidases"/>
    <property type="match status" value="1"/>
</dbReference>
<organism evidence="12 13">
    <name type="scientific">Streptomyces atratus</name>
    <dbReference type="NCBI Taxonomy" id="1893"/>
    <lineage>
        <taxon>Bacteria</taxon>
        <taxon>Bacillati</taxon>
        <taxon>Actinomycetota</taxon>
        <taxon>Actinomycetes</taxon>
        <taxon>Kitasatosporales</taxon>
        <taxon>Streptomycetaceae</taxon>
        <taxon>Streptomyces</taxon>
    </lineage>
</organism>
<dbReference type="Gene3D" id="2.102.20.10">
    <property type="entry name" value="Beta-galactosidase, domain 2"/>
    <property type="match status" value="1"/>
</dbReference>
<evidence type="ECO:0000256" key="2">
    <source>
        <dbReference type="ARBA" id="ARBA00009809"/>
    </source>
</evidence>
<dbReference type="Gene3D" id="2.60.120.1060">
    <property type="entry name" value="NPCBM/NEW2 domain"/>
    <property type="match status" value="1"/>
</dbReference>
<gene>
    <name evidence="12" type="ORF">C5746_04755</name>
</gene>
<name>A0A2Z5JT11_STRAR</name>
<evidence type="ECO:0000256" key="7">
    <source>
        <dbReference type="ARBA" id="ARBA00023295"/>
    </source>
</evidence>
<evidence type="ECO:0000256" key="4">
    <source>
        <dbReference type="ARBA" id="ARBA00022729"/>
    </source>
</evidence>
<dbReference type="RefSeq" id="WP_114248822.1">
    <property type="nucleotide sequence ID" value="NZ_CP027306.1"/>
</dbReference>
<dbReference type="InterPro" id="IPR001944">
    <property type="entry name" value="Glycoside_Hdrlase_35"/>
</dbReference>
<dbReference type="Pfam" id="PF01301">
    <property type="entry name" value="Glyco_hydro_35"/>
    <property type="match status" value="1"/>
</dbReference>
<comment type="catalytic activity">
    <reaction evidence="1">
        <text>Hydrolysis of terminal non-reducing beta-D-galactose residues in beta-D-galactosides.</text>
        <dbReference type="EC" id="3.2.1.23"/>
    </reaction>
</comment>
<feature type="signal peptide" evidence="9">
    <location>
        <begin position="1"/>
        <end position="34"/>
    </location>
</feature>
<evidence type="ECO:0000259" key="11">
    <source>
        <dbReference type="SMART" id="SM01029"/>
    </source>
</evidence>
<evidence type="ECO:0000256" key="6">
    <source>
        <dbReference type="ARBA" id="ARBA00023180"/>
    </source>
</evidence>
<comment type="similarity">
    <text evidence="2 8">Belongs to the glycosyl hydrolase 35 family.</text>
</comment>
<dbReference type="Proteomes" id="UP000252698">
    <property type="component" value="Chromosome"/>
</dbReference>
<dbReference type="GO" id="GO:0004565">
    <property type="term" value="F:beta-galactosidase activity"/>
    <property type="evidence" value="ECO:0007669"/>
    <property type="project" value="UniProtKB-EC"/>
</dbReference>
<keyword evidence="4 9" id="KW-0732">Signal</keyword>
<keyword evidence="5" id="KW-0378">Hydrolase</keyword>
<dbReference type="EMBL" id="CP027306">
    <property type="protein sequence ID" value="AXE82595.1"/>
    <property type="molecule type" value="Genomic_DNA"/>
</dbReference>
<dbReference type="InterPro" id="IPR017853">
    <property type="entry name" value="GH"/>
</dbReference>
<evidence type="ECO:0000256" key="3">
    <source>
        <dbReference type="ARBA" id="ARBA00012756"/>
    </source>
</evidence>
<dbReference type="SMART" id="SM01029">
    <property type="entry name" value="BetaGal_dom2"/>
    <property type="match status" value="1"/>
</dbReference>
<dbReference type="InterPro" id="IPR018905">
    <property type="entry name" value="A-galactase_NEW3"/>
</dbReference>
<evidence type="ECO:0000313" key="12">
    <source>
        <dbReference type="EMBL" id="AXE82595.1"/>
    </source>
</evidence>
<protein>
    <recommendedName>
        <fullName evidence="3">beta-galactosidase</fullName>
        <ecNumber evidence="3">3.2.1.23</ecNumber>
    </recommendedName>
</protein>
<dbReference type="Pfam" id="PF10435">
    <property type="entry name" value="BetaGal_dom2"/>
    <property type="match status" value="1"/>
</dbReference>
<dbReference type="SUPFAM" id="SSF117100">
    <property type="entry name" value="Beta-galactosidase LacA, domain 3"/>
    <property type="match status" value="1"/>
</dbReference>
<dbReference type="PANTHER" id="PTHR23421">
    <property type="entry name" value="BETA-GALACTOSIDASE RELATED"/>
    <property type="match status" value="1"/>
</dbReference>
<dbReference type="Pfam" id="PF13364">
    <property type="entry name" value="BetaGal_ABD2"/>
    <property type="match status" value="2"/>
</dbReference>
<dbReference type="InterPro" id="IPR025300">
    <property type="entry name" value="BetaGal_jelly_roll_dom"/>
</dbReference>
<dbReference type="Gene3D" id="2.60.120.260">
    <property type="entry name" value="Galactose-binding domain-like"/>
    <property type="match status" value="2"/>
</dbReference>
<dbReference type="InterPro" id="IPR018954">
    <property type="entry name" value="Betagal_dom2"/>
</dbReference>
<feature type="domain" description="Beta-galactosidase" evidence="11">
    <location>
        <begin position="376"/>
        <end position="557"/>
    </location>
</feature>
<evidence type="ECO:0000256" key="5">
    <source>
        <dbReference type="ARBA" id="ARBA00022801"/>
    </source>
</evidence>
<dbReference type="EC" id="3.2.1.23" evidence="3"/>
<dbReference type="GeneID" id="95517841"/>
<evidence type="ECO:0000259" key="10">
    <source>
        <dbReference type="SMART" id="SM00776"/>
    </source>
</evidence>